<dbReference type="GO" id="GO:0003779">
    <property type="term" value="F:actin binding"/>
    <property type="evidence" value="ECO:0007669"/>
    <property type="project" value="TreeGrafter"/>
</dbReference>
<evidence type="ECO:0000313" key="3">
    <source>
        <dbReference type="Proteomes" id="UP000179807"/>
    </source>
</evidence>
<dbReference type="InterPro" id="IPR016534">
    <property type="entry name" value="VPS16"/>
</dbReference>
<evidence type="ECO:0000313" key="2">
    <source>
        <dbReference type="EMBL" id="OHT02373.1"/>
    </source>
</evidence>
<dbReference type="GO" id="GO:0005768">
    <property type="term" value="C:endosome"/>
    <property type="evidence" value="ECO:0007669"/>
    <property type="project" value="TreeGrafter"/>
</dbReference>
<comment type="caution">
    <text evidence="2">The sequence shown here is derived from an EMBL/GenBank/DDBJ whole genome shotgun (WGS) entry which is preliminary data.</text>
</comment>
<dbReference type="PANTHER" id="PTHR12811">
    <property type="entry name" value="VACUOLAR PROTEIN SORTING VPS16"/>
    <property type="match status" value="1"/>
</dbReference>
<proteinExistence type="predicted"/>
<protein>
    <recommendedName>
        <fullName evidence="1">Vps16 N-terminal domain-containing protein</fullName>
    </recommendedName>
</protein>
<dbReference type="OrthoDB" id="1792at2759"/>
<reference evidence="2" key="1">
    <citation type="submission" date="2016-10" db="EMBL/GenBank/DDBJ databases">
        <authorList>
            <person name="Benchimol M."/>
            <person name="Almeida L.G."/>
            <person name="Vasconcelos A.T."/>
            <person name="Perreira-Neves A."/>
            <person name="Rosa I.A."/>
            <person name="Tasca T."/>
            <person name="Bogo M.R."/>
            <person name="de Souza W."/>
        </authorList>
    </citation>
    <scope>NUCLEOTIDE SEQUENCE [LARGE SCALE GENOMIC DNA]</scope>
    <source>
        <strain evidence="2">K</strain>
    </source>
</reference>
<dbReference type="GO" id="GO:0030897">
    <property type="term" value="C:HOPS complex"/>
    <property type="evidence" value="ECO:0007669"/>
    <property type="project" value="TreeGrafter"/>
</dbReference>
<dbReference type="GO" id="GO:0005765">
    <property type="term" value="C:lysosomal membrane"/>
    <property type="evidence" value="ECO:0007669"/>
    <property type="project" value="TreeGrafter"/>
</dbReference>
<dbReference type="RefSeq" id="XP_068355509.1">
    <property type="nucleotide sequence ID" value="XM_068507433.1"/>
</dbReference>
<evidence type="ECO:0000259" key="1">
    <source>
        <dbReference type="Pfam" id="PF04841"/>
    </source>
</evidence>
<sequence length="774" mass="87650">MKDNLIPKNIVDEIHILNDSTFVSESLIQPPLTSSSIFSKNINFEFDVVRAAPYGGSFAVLHSSYSENITKIISLYDPSLNFIKNIELTESLQDFYLTADEMLVVVYNTPSIAVYDQRGHQILYKLLSDQQEFIVASAFWEHGIFIATFAGNVYHVFDFSKLIITKYATDEKNVPNITYGVVLPPKAGSHGPIFWGVIPSESDENQSCIVCVQKNNIKVIEYGEKVLSIQYCGDFSMSMVQTPNSVDVCDEYLRCVNARLLTNDLGVRKACWCGNSTILIVTNDGLKMIGQSTQPIKFQITSECFPFTDVDGARVVTKSNITYIREASDVPLDFIKKNMKSPAIKLFATVSVPEDFAKSDPLETLRDVMDQAINGLLEASTFFRKPSFIKQLLGIVTRYKGECKNYNSEKYLNVISNYRVISQLAESPVNMPLTVAQLSNLGNERLLVRLCNRYLHFIANRVAEYLNMQTEIVGTHWAHCLIYSHSKNDEILKKLKLMESNIDRVELATCSFELASKLDDFELSMEKEKLALALLKSVPAKSRTVPLLIKRGEWSDAVEAAVDSNDSSLLVYVLKSATEQNQDSIVRDCITKHLIALDGWLQLHPDEPKRAELLEKSGLLRESLFFRFKQGQPIETLISKAKECGASLDLEYFQAVAILKQACREYAIDYQPGLTAYDIFDLIIEKQQPKLLKPAAKMLRLQQDEVITRRIEIAQKLGKNEMIEEAAKNASQEILYHTFMNLMDDGKRDIALIINKFIKEDDYMTPRINQRLSE</sequence>
<organism evidence="2 3">
    <name type="scientific">Tritrichomonas foetus</name>
    <dbReference type="NCBI Taxonomy" id="1144522"/>
    <lineage>
        <taxon>Eukaryota</taxon>
        <taxon>Metamonada</taxon>
        <taxon>Parabasalia</taxon>
        <taxon>Tritrichomonadida</taxon>
        <taxon>Tritrichomonadidae</taxon>
        <taxon>Tritrichomonas</taxon>
    </lineage>
</organism>
<dbReference type="AlphaFoldDB" id="A0A1J4JYM6"/>
<dbReference type="Proteomes" id="UP000179807">
    <property type="component" value="Unassembled WGS sequence"/>
</dbReference>
<dbReference type="GO" id="GO:0016197">
    <property type="term" value="P:endosomal transport"/>
    <property type="evidence" value="ECO:0007669"/>
    <property type="project" value="TreeGrafter"/>
</dbReference>
<gene>
    <name evidence="2" type="ORF">TRFO_30570</name>
</gene>
<dbReference type="PANTHER" id="PTHR12811:SF0">
    <property type="entry name" value="VACUOLAR PROTEIN SORTING-ASSOCIATED PROTEIN 16 HOMOLOG"/>
    <property type="match status" value="1"/>
</dbReference>
<dbReference type="EMBL" id="MLAK01000870">
    <property type="protein sequence ID" value="OHT02373.1"/>
    <property type="molecule type" value="Genomic_DNA"/>
</dbReference>
<name>A0A1J4JYM6_9EUKA</name>
<keyword evidence="3" id="KW-1185">Reference proteome</keyword>
<dbReference type="VEuPathDB" id="TrichDB:TRFO_30570"/>
<dbReference type="InterPro" id="IPR006926">
    <property type="entry name" value="Vps16_N"/>
</dbReference>
<dbReference type="GeneID" id="94842137"/>
<dbReference type="Pfam" id="PF04841">
    <property type="entry name" value="Vps16_N"/>
    <property type="match status" value="1"/>
</dbReference>
<dbReference type="GO" id="GO:0042144">
    <property type="term" value="P:vacuole fusion, non-autophagic"/>
    <property type="evidence" value="ECO:0007669"/>
    <property type="project" value="TreeGrafter"/>
</dbReference>
<feature type="domain" description="Vps16 N-terminal" evidence="1">
    <location>
        <begin position="43"/>
        <end position="411"/>
    </location>
</feature>
<accession>A0A1J4JYM6</accession>
<dbReference type="GO" id="GO:0006886">
    <property type="term" value="P:intracellular protein transport"/>
    <property type="evidence" value="ECO:0007669"/>
    <property type="project" value="InterPro"/>
</dbReference>